<dbReference type="Gene3D" id="2.30.130.30">
    <property type="entry name" value="Hypothetical protein"/>
    <property type="match status" value="1"/>
</dbReference>
<dbReference type="Pfam" id="PF12961">
    <property type="entry name" value="DUF3850"/>
    <property type="match status" value="1"/>
</dbReference>
<evidence type="ECO:0000259" key="1">
    <source>
        <dbReference type="Pfam" id="PF12961"/>
    </source>
</evidence>
<reference evidence="2 3" key="1">
    <citation type="journal article" date="2024" name="Int. J. Syst. Evol. Microbiol.">
        <title>Clostridium omnivorum sp. nov., isolated from anoxic soil under the treatment of reductive soil disinfestation.</title>
        <authorList>
            <person name="Ueki A."/>
            <person name="Tonouchi A."/>
            <person name="Kaku N."/>
            <person name="Honma S."/>
            <person name="Ueki K."/>
        </authorList>
    </citation>
    <scope>NUCLEOTIDE SEQUENCE [LARGE SCALE GENOMIC DNA]</scope>
    <source>
        <strain evidence="2 3">E14</strain>
    </source>
</reference>
<sequence>MKGMNSIIGILHDVHYLRIETEIFKDIKKGDKQLKAKINDNYKVGDTLILEELNLKGIYSGDWTPKEITDIDLKEDNVSLSLKDIVI</sequence>
<proteinExistence type="predicted"/>
<feature type="domain" description="DUF3850" evidence="1">
    <location>
        <begin position="14"/>
        <end position="72"/>
    </location>
</feature>
<accession>A0ABQ5NC92</accession>
<dbReference type="EMBL" id="BRXR01000002">
    <property type="protein sequence ID" value="GLC32893.1"/>
    <property type="molecule type" value="Genomic_DNA"/>
</dbReference>
<dbReference type="InterPro" id="IPR039440">
    <property type="entry name" value="DUF3850"/>
</dbReference>
<evidence type="ECO:0000313" key="3">
    <source>
        <dbReference type="Proteomes" id="UP001208567"/>
    </source>
</evidence>
<comment type="caution">
    <text evidence="2">The sequence shown here is derived from an EMBL/GenBank/DDBJ whole genome shotgun (WGS) entry which is preliminary data.</text>
</comment>
<organism evidence="2 3">
    <name type="scientific">Clostridium omnivorum</name>
    <dbReference type="NCBI Taxonomy" id="1604902"/>
    <lineage>
        <taxon>Bacteria</taxon>
        <taxon>Bacillati</taxon>
        <taxon>Bacillota</taxon>
        <taxon>Clostridia</taxon>
        <taxon>Eubacteriales</taxon>
        <taxon>Clostridiaceae</taxon>
        <taxon>Clostridium</taxon>
    </lineage>
</organism>
<dbReference type="Proteomes" id="UP001208567">
    <property type="component" value="Unassembled WGS sequence"/>
</dbReference>
<protein>
    <recommendedName>
        <fullName evidence="1">DUF3850 domain-containing protein</fullName>
    </recommendedName>
</protein>
<gene>
    <name evidence="2" type="ORF">bsdE14_43030</name>
</gene>
<name>A0ABQ5NC92_9CLOT</name>
<keyword evidence="3" id="KW-1185">Reference proteome</keyword>
<evidence type="ECO:0000313" key="2">
    <source>
        <dbReference type="EMBL" id="GLC32893.1"/>
    </source>
</evidence>